<protein>
    <recommendedName>
        <fullName evidence="4">DUF5666 domain-containing protein</fullName>
    </recommendedName>
</protein>
<sequence length="137" mass="14449" precursor="true">MKKLLSIIALTALVAGVPSVTLAAKKSAPATAPAAATPSPAATPAVAKPIPMHSQVTTIDVAGKSFTHKNADGKEVKFVLTDKTEVKQGKADAKFDDIKVGDWVSGLRIKKSDTEWEVVKITKFGPLEKKAAKTEKK</sequence>
<dbReference type="EMBL" id="ABVL01000001">
    <property type="protein sequence ID" value="EDY22026.1"/>
    <property type="molecule type" value="Genomic_DNA"/>
</dbReference>
<feature type="signal peptide" evidence="1">
    <location>
        <begin position="1"/>
        <end position="23"/>
    </location>
</feature>
<reference evidence="2 3" key="1">
    <citation type="journal article" date="2011" name="J. Bacteriol.">
        <title>Genome sequence of Chthoniobacter flavus Ellin428, an aerobic heterotrophic soil bacterium.</title>
        <authorList>
            <person name="Kant R."/>
            <person name="van Passel M.W."/>
            <person name="Palva A."/>
            <person name="Lucas S."/>
            <person name="Lapidus A."/>
            <person name="Glavina Del Rio T."/>
            <person name="Dalin E."/>
            <person name="Tice H."/>
            <person name="Bruce D."/>
            <person name="Goodwin L."/>
            <person name="Pitluck S."/>
            <person name="Larimer F.W."/>
            <person name="Land M.L."/>
            <person name="Hauser L."/>
            <person name="Sangwan P."/>
            <person name="de Vos W.M."/>
            <person name="Janssen P.H."/>
            <person name="Smidt H."/>
        </authorList>
    </citation>
    <scope>NUCLEOTIDE SEQUENCE [LARGE SCALE GENOMIC DNA]</scope>
    <source>
        <strain evidence="2 3">Ellin428</strain>
    </source>
</reference>
<keyword evidence="1" id="KW-0732">Signal</keyword>
<evidence type="ECO:0000313" key="2">
    <source>
        <dbReference type="EMBL" id="EDY22026.1"/>
    </source>
</evidence>
<dbReference type="RefSeq" id="WP_006977478.1">
    <property type="nucleotide sequence ID" value="NZ_ABVL01000001.1"/>
</dbReference>
<proteinExistence type="predicted"/>
<feature type="chain" id="PRO_5002800159" description="DUF5666 domain-containing protein" evidence="1">
    <location>
        <begin position="24"/>
        <end position="137"/>
    </location>
</feature>
<accession>B4CTY8</accession>
<dbReference type="InParanoid" id="B4CTY8"/>
<comment type="caution">
    <text evidence="2">The sequence shown here is derived from an EMBL/GenBank/DDBJ whole genome shotgun (WGS) entry which is preliminary data.</text>
</comment>
<organism evidence="2 3">
    <name type="scientific">Chthoniobacter flavus Ellin428</name>
    <dbReference type="NCBI Taxonomy" id="497964"/>
    <lineage>
        <taxon>Bacteria</taxon>
        <taxon>Pseudomonadati</taxon>
        <taxon>Verrucomicrobiota</taxon>
        <taxon>Spartobacteria</taxon>
        <taxon>Chthoniobacterales</taxon>
        <taxon>Chthoniobacteraceae</taxon>
        <taxon>Chthoniobacter</taxon>
    </lineage>
</organism>
<evidence type="ECO:0008006" key="4">
    <source>
        <dbReference type="Google" id="ProtNLM"/>
    </source>
</evidence>
<gene>
    <name evidence="2" type="ORF">CfE428DRAFT_0151</name>
</gene>
<dbReference type="STRING" id="497964.CfE428DRAFT_0151"/>
<evidence type="ECO:0000313" key="3">
    <source>
        <dbReference type="Proteomes" id="UP000005824"/>
    </source>
</evidence>
<dbReference type="AlphaFoldDB" id="B4CTY8"/>
<dbReference type="Proteomes" id="UP000005824">
    <property type="component" value="Unassembled WGS sequence"/>
</dbReference>
<name>B4CTY8_9BACT</name>
<evidence type="ECO:0000256" key="1">
    <source>
        <dbReference type="SAM" id="SignalP"/>
    </source>
</evidence>
<keyword evidence="3" id="KW-1185">Reference proteome</keyword>